<dbReference type="InterPro" id="IPR011659">
    <property type="entry name" value="WD40"/>
</dbReference>
<dbReference type="EMBL" id="CP009526">
    <property type="protein sequence ID" value="AKB50623.1"/>
    <property type="molecule type" value="Genomic_DNA"/>
</dbReference>
<dbReference type="PANTHER" id="PTHR36842">
    <property type="entry name" value="PROTEIN TOLB HOMOLOG"/>
    <property type="match status" value="1"/>
</dbReference>
<proteinExistence type="inferred from homology"/>
<evidence type="ECO:0000313" key="3">
    <source>
        <dbReference type="Proteomes" id="UP000033038"/>
    </source>
</evidence>
<dbReference type="SUPFAM" id="SSF69304">
    <property type="entry name" value="Tricorn protease N-terminal domain"/>
    <property type="match status" value="1"/>
</dbReference>
<dbReference type="KEGG" id="mbw:MSBRW_1370"/>
<dbReference type="GeneID" id="24822846"/>
<name>A0A0E3QLV8_METBA</name>
<dbReference type="InterPro" id="IPR011042">
    <property type="entry name" value="6-blade_b-propeller_TolB-like"/>
</dbReference>
<sequence>MLRNILTIFILFSLLLVTNIASANSTSEDLSFNVTPLNKILQIEKGFMTISTEWSPDGQYLLVTYSKWVPPSTNIVRHYLLDTNSRTFGEIDYGVHGLDTDGILQAKWIPSGDKICFEVSGYGPTGAGNCYIFCNPDGTNLRGVGTNYADLSKILENLGDIGFQRNLKWSPDSSKIVFEWQKPENASTEVYVANRNGTNARELSSATYPQPAWYGSDKIFIVKDEGNVELLSEGGDLIQTFQPENKDEKYCVFSLSPDRKKIIFASGLQGSFDSQTYISNTDGSNLKGNISYYDGDNPEDTNLLTKEYWQPNGSLLLVNQNRNLYIVEGDENNKRLLYEGNASEPQWFPDGKKILFVENKNKLYSIDIDGTNLSFITNFGPTPAHSWYNSDKIDRFSIYSISPSSDFIVFASALNPDTGKFYENETDKILESANDSRYSSIAAPLFIVNCNGSSLTQVTPTTRGRFDMLRRWRPDGKQFTIESYYLYKTDWEDFLVDLNNQNSSSMWTNITVTKMFGSKKSGTFDKVQIDEPDFTNTSQVTENKETSKQSPSFSFLQLFVCIIGIWLLHKAREQ</sequence>
<dbReference type="AlphaFoldDB" id="A0A0E3QLV8"/>
<dbReference type="PATRIC" id="fig|1434109.4.peg.1721"/>
<dbReference type="RefSeq" id="WP_011308275.1">
    <property type="nucleotide sequence ID" value="NZ_CP009526.1"/>
</dbReference>
<accession>A0A0E3QLV8</accession>
<dbReference type="PANTHER" id="PTHR36842:SF1">
    <property type="entry name" value="PROTEIN TOLB"/>
    <property type="match status" value="1"/>
</dbReference>
<dbReference type="HOGENOM" id="CLU_547045_0_0_2"/>
<organism evidence="2 3">
    <name type="scientific">Methanosarcina barkeri str. Wiesmoor</name>
    <dbReference type="NCBI Taxonomy" id="1434109"/>
    <lineage>
        <taxon>Archaea</taxon>
        <taxon>Methanobacteriati</taxon>
        <taxon>Methanobacteriota</taxon>
        <taxon>Stenosarchaea group</taxon>
        <taxon>Methanomicrobia</taxon>
        <taxon>Methanosarcinales</taxon>
        <taxon>Methanosarcinaceae</taxon>
        <taxon>Methanosarcina</taxon>
    </lineage>
</organism>
<gene>
    <name evidence="2" type="ORF">MSBRW_1370</name>
</gene>
<protein>
    <recommendedName>
        <fullName evidence="4">Periplasmic component of the Tol biopolymer transport system</fullName>
    </recommendedName>
</protein>
<reference evidence="2 3" key="1">
    <citation type="submission" date="2014-07" db="EMBL/GenBank/DDBJ databases">
        <title>Methanogenic archaea and the global carbon cycle.</title>
        <authorList>
            <person name="Henriksen J.R."/>
            <person name="Luke J."/>
            <person name="Reinhart S."/>
            <person name="Benedict M.N."/>
            <person name="Youngblut N.D."/>
            <person name="Metcalf M.E."/>
            <person name="Whitaker R.J."/>
            <person name="Metcalf W.W."/>
        </authorList>
    </citation>
    <scope>NUCLEOTIDE SEQUENCE [LARGE SCALE GENOMIC DNA]</scope>
    <source>
        <strain evidence="2 3">Wiesmoor</strain>
    </source>
</reference>
<evidence type="ECO:0008006" key="4">
    <source>
        <dbReference type="Google" id="ProtNLM"/>
    </source>
</evidence>
<evidence type="ECO:0000256" key="1">
    <source>
        <dbReference type="ARBA" id="ARBA00009820"/>
    </source>
</evidence>
<comment type="similarity">
    <text evidence="1">Belongs to the TolB family.</text>
</comment>
<dbReference type="Gene3D" id="2.120.10.30">
    <property type="entry name" value="TolB, C-terminal domain"/>
    <property type="match status" value="2"/>
</dbReference>
<evidence type="ECO:0000313" key="2">
    <source>
        <dbReference type="EMBL" id="AKB50623.1"/>
    </source>
</evidence>
<dbReference type="Proteomes" id="UP000033038">
    <property type="component" value="Chromosome"/>
</dbReference>
<dbReference type="Pfam" id="PF07676">
    <property type="entry name" value="PD40"/>
    <property type="match status" value="2"/>
</dbReference>